<evidence type="ECO:0000313" key="4">
    <source>
        <dbReference type="EMBL" id="RDB85468.1"/>
    </source>
</evidence>
<dbReference type="EMBL" id="PPTU01000008">
    <property type="protein sequence ID" value="RDB70890.1"/>
    <property type="molecule type" value="Genomic_DNA"/>
</dbReference>
<dbReference type="Proteomes" id="UP000253857">
    <property type="component" value="Unassembled WGS sequence"/>
</dbReference>
<keyword evidence="2" id="KW-0472">Membrane</keyword>
<gene>
    <name evidence="4" type="ORF">C1871_08185</name>
    <name evidence="3" type="ORF">C1875_06735</name>
</gene>
<evidence type="ECO:0000313" key="3">
    <source>
        <dbReference type="EMBL" id="RDB70890.1"/>
    </source>
</evidence>
<keyword evidence="2" id="KW-0812">Transmembrane</keyword>
<dbReference type="EMBL" id="PPTY01000011">
    <property type="protein sequence ID" value="RDB85468.1"/>
    <property type="molecule type" value="Genomic_DNA"/>
</dbReference>
<accession>A0A369MG75</accession>
<evidence type="ECO:0000313" key="6">
    <source>
        <dbReference type="Proteomes" id="UP000253970"/>
    </source>
</evidence>
<feature type="compositionally biased region" description="Low complexity" evidence="1">
    <location>
        <begin position="48"/>
        <end position="62"/>
    </location>
</feature>
<sequence length="246" mass="25259">MSEQDTTSTQSLPVDDAKPNATQRQTGGDNAAGDVAQGNGFGATSDPASVDNASDAGASNASHPISNIAADAAKNTGKILGMSKHVFAALVAVVAVGAAVGVGVVLTQQPALEDWYDSNAAQGQFEGKSKEEIQAALNEEVAKGMMNISIAASITFPDGASEGEARIENIAANPMDQKVVITLKDSGETVYESAAIAPDQHIQTIKLTKDLDPGQYAAVATFTGYDRETHKQTGQAAAEIVLNVEG</sequence>
<name>A0A369MG75_EGGLN</name>
<protein>
    <submittedName>
        <fullName evidence="3">Flagellar protein FliS</fullName>
    </submittedName>
</protein>
<keyword evidence="3" id="KW-0966">Cell projection</keyword>
<feature type="transmembrane region" description="Helical" evidence="2">
    <location>
        <begin position="86"/>
        <end position="106"/>
    </location>
</feature>
<keyword evidence="3" id="KW-0282">Flagellum</keyword>
<keyword evidence="2" id="KW-1133">Transmembrane helix</keyword>
<evidence type="ECO:0000313" key="5">
    <source>
        <dbReference type="Proteomes" id="UP000253857"/>
    </source>
</evidence>
<feature type="compositionally biased region" description="Polar residues" evidence="1">
    <location>
        <begin position="1"/>
        <end position="12"/>
    </location>
</feature>
<comment type="caution">
    <text evidence="3">The sequence shown here is derived from an EMBL/GenBank/DDBJ whole genome shotgun (WGS) entry which is preliminary data.</text>
</comment>
<feature type="region of interest" description="Disordered" evidence="1">
    <location>
        <begin position="1"/>
        <end position="63"/>
    </location>
</feature>
<evidence type="ECO:0000256" key="2">
    <source>
        <dbReference type="SAM" id="Phobius"/>
    </source>
</evidence>
<dbReference type="RefSeq" id="WP_035585945.1">
    <property type="nucleotide sequence ID" value="NZ_CP021140.1"/>
</dbReference>
<proteinExistence type="predicted"/>
<dbReference type="Proteomes" id="UP000253970">
    <property type="component" value="Unassembled WGS sequence"/>
</dbReference>
<dbReference type="AlphaFoldDB" id="A0A369MG75"/>
<evidence type="ECO:0000256" key="1">
    <source>
        <dbReference type="SAM" id="MobiDB-lite"/>
    </source>
</evidence>
<keyword evidence="3" id="KW-0969">Cilium</keyword>
<organism evidence="3 6">
    <name type="scientific">Eggerthella lenta</name>
    <name type="common">Eubacterium lentum</name>
    <dbReference type="NCBI Taxonomy" id="84112"/>
    <lineage>
        <taxon>Bacteria</taxon>
        <taxon>Bacillati</taxon>
        <taxon>Actinomycetota</taxon>
        <taxon>Coriobacteriia</taxon>
        <taxon>Eggerthellales</taxon>
        <taxon>Eggerthellaceae</taxon>
        <taxon>Eggerthella</taxon>
    </lineage>
</organism>
<reference evidence="5 6" key="1">
    <citation type="journal article" date="2018" name="Elife">
        <title>Discovery and characterization of a prevalent human gut bacterial enzyme sufficient for the inactivation of a family of plant toxins.</title>
        <authorList>
            <person name="Koppel N."/>
            <person name="Bisanz J.E."/>
            <person name="Pandelia M.E."/>
            <person name="Turnbaugh P.J."/>
            <person name="Balskus E.P."/>
        </authorList>
    </citation>
    <scope>NUCLEOTIDE SEQUENCE [LARGE SCALE GENOMIC DNA]</scope>
    <source>
        <strain evidence="4 5">FAA1-1-60AUCSF</strain>
        <strain evidence="3 6">W1 BHI 6</strain>
    </source>
</reference>